<dbReference type="CDD" id="cd11067">
    <property type="entry name" value="CYP152"/>
    <property type="match status" value="1"/>
</dbReference>
<keyword evidence="2" id="KW-0349">Heme</keyword>
<keyword evidence="3" id="KW-0479">Metal-binding</keyword>
<evidence type="ECO:0000256" key="3">
    <source>
        <dbReference type="ARBA" id="ARBA00022723"/>
    </source>
</evidence>
<gene>
    <name evidence="6" type="ORF">ACFSC9_11200</name>
</gene>
<dbReference type="Gene3D" id="1.10.630.10">
    <property type="entry name" value="Cytochrome P450"/>
    <property type="match status" value="1"/>
</dbReference>
<comment type="similarity">
    <text evidence="1">Belongs to the cytochrome P450 family.</text>
</comment>
<dbReference type="Proteomes" id="UP001597233">
    <property type="component" value="Unassembled WGS sequence"/>
</dbReference>
<dbReference type="PANTHER" id="PTHR24302:SF15">
    <property type="entry name" value="FATTY-ACID PEROXYGENASE"/>
    <property type="match status" value="1"/>
</dbReference>
<protein>
    <submittedName>
        <fullName evidence="6">Cytochrome P450</fullName>
    </submittedName>
</protein>
<evidence type="ECO:0000313" key="6">
    <source>
        <dbReference type="EMBL" id="MFD1886091.1"/>
    </source>
</evidence>
<dbReference type="PRINTS" id="PR00463">
    <property type="entry name" value="EP450I"/>
</dbReference>
<dbReference type="InterPro" id="IPR001128">
    <property type="entry name" value="Cyt_P450"/>
</dbReference>
<dbReference type="InterPro" id="IPR050705">
    <property type="entry name" value="Cytochrome_P450_3A"/>
</dbReference>
<dbReference type="InterPro" id="IPR002401">
    <property type="entry name" value="Cyt_P450_E_grp-I"/>
</dbReference>
<evidence type="ECO:0000256" key="2">
    <source>
        <dbReference type="ARBA" id="ARBA00022617"/>
    </source>
</evidence>
<comment type="caution">
    <text evidence="6">The sequence shown here is derived from an EMBL/GenBank/DDBJ whole genome shotgun (WGS) entry which is preliminary data.</text>
</comment>
<reference evidence="7" key="1">
    <citation type="journal article" date="2019" name="Int. J. Syst. Evol. Microbiol.">
        <title>The Global Catalogue of Microorganisms (GCM) 10K type strain sequencing project: providing services to taxonomists for standard genome sequencing and annotation.</title>
        <authorList>
            <consortium name="The Broad Institute Genomics Platform"/>
            <consortium name="The Broad Institute Genome Sequencing Center for Infectious Disease"/>
            <person name="Wu L."/>
            <person name="Ma J."/>
        </authorList>
    </citation>
    <scope>NUCLEOTIDE SEQUENCE [LARGE SCALE GENOMIC DNA]</scope>
    <source>
        <strain evidence="7">CCUG 54950</strain>
    </source>
</reference>
<evidence type="ECO:0000256" key="5">
    <source>
        <dbReference type="ARBA" id="ARBA00023004"/>
    </source>
</evidence>
<dbReference type="EMBL" id="JBHUEH010000014">
    <property type="protein sequence ID" value="MFD1886091.1"/>
    <property type="molecule type" value="Genomic_DNA"/>
</dbReference>
<dbReference type="RefSeq" id="WP_347327152.1">
    <property type="nucleotide sequence ID" value="NZ_JBCGUH010000021.1"/>
</dbReference>
<sequence length="429" mass="49149">MMKNLDIPRDHTIDGSINLLAEGYTYALDRRQKLQSDIFQTRLLGQPAICMGGKEAAELFYDRERFQRGGAIPKRIQKSLFGEKGVQTLDGQAHAHRKQMFMSLMTPDRLQMIQDIVRQQWQSAAIRWQSTVQLELVDEAQEVMCRAACQWAGVPLREQDVKTIANDLASMVDAFGAIGERYKEGRDARQRTEQWVTELVELIRANRVQVAEQTAAHVISWHRDLDGELLDAKVAAVELINIIRPIVAISYYVVFSAHALHVYPETRQKLVESFENGEATYSQWFVQEVRRLYPFTPILGANVRKEFTWKGYHFPEGTTVLLDVYGTTHDPQLWEEPQQFRPERFADWDGSPFDLIPQGGGDHRHDHRCAGEWLTIDVMRVSLEFLAGHIEYEVPEQDLTIDLSRMPALPASRFIMSHARPKTSPSTSS</sequence>
<keyword evidence="4" id="KW-0560">Oxidoreductase</keyword>
<name>A0ABW4RIK9_9BACL</name>
<proteinExistence type="inferred from homology"/>
<dbReference type="InterPro" id="IPR036396">
    <property type="entry name" value="Cyt_P450_sf"/>
</dbReference>
<keyword evidence="7" id="KW-1185">Reference proteome</keyword>
<dbReference type="PANTHER" id="PTHR24302">
    <property type="entry name" value="CYTOCHROME P450 FAMILY 3"/>
    <property type="match status" value="1"/>
</dbReference>
<dbReference type="Pfam" id="PF00067">
    <property type="entry name" value="p450"/>
    <property type="match status" value="1"/>
</dbReference>
<keyword evidence="5" id="KW-0408">Iron</keyword>
<accession>A0ABW4RIK9</accession>
<evidence type="ECO:0000313" key="7">
    <source>
        <dbReference type="Proteomes" id="UP001597233"/>
    </source>
</evidence>
<evidence type="ECO:0000256" key="4">
    <source>
        <dbReference type="ARBA" id="ARBA00023002"/>
    </source>
</evidence>
<evidence type="ECO:0000256" key="1">
    <source>
        <dbReference type="ARBA" id="ARBA00010617"/>
    </source>
</evidence>
<organism evidence="6 7">
    <name type="scientific">Paenibacillus wenxiniae</name>
    <dbReference type="NCBI Taxonomy" id="1636843"/>
    <lineage>
        <taxon>Bacteria</taxon>
        <taxon>Bacillati</taxon>
        <taxon>Bacillota</taxon>
        <taxon>Bacilli</taxon>
        <taxon>Bacillales</taxon>
        <taxon>Paenibacillaceae</taxon>
        <taxon>Paenibacillus</taxon>
    </lineage>
</organism>
<dbReference type="SUPFAM" id="SSF48264">
    <property type="entry name" value="Cytochrome P450"/>
    <property type="match status" value="1"/>
</dbReference>